<dbReference type="Gene3D" id="3.40.50.720">
    <property type="entry name" value="NAD(P)-binding Rossmann-like Domain"/>
    <property type="match status" value="1"/>
</dbReference>
<dbReference type="SMART" id="SM01007">
    <property type="entry name" value="Aldolase_II"/>
    <property type="match status" value="1"/>
</dbReference>
<feature type="domain" description="Class II aldolase/adducin N-terminal" evidence="3">
    <location>
        <begin position="19"/>
        <end position="220"/>
    </location>
</feature>
<keyword evidence="2" id="KW-0560">Oxidoreductase</keyword>
<keyword evidence="5" id="KW-1185">Reference proteome</keyword>
<evidence type="ECO:0000256" key="1">
    <source>
        <dbReference type="ARBA" id="ARBA00006484"/>
    </source>
</evidence>
<evidence type="ECO:0000256" key="2">
    <source>
        <dbReference type="ARBA" id="ARBA00023002"/>
    </source>
</evidence>
<proteinExistence type="inferred from homology"/>
<dbReference type="GO" id="GO:0016491">
    <property type="term" value="F:oxidoreductase activity"/>
    <property type="evidence" value="ECO:0007669"/>
    <property type="project" value="UniProtKB-KW"/>
</dbReference>
<accession>A0A7S7LVI2</accession>
<dbReference type="InterPro" id="IPR036291">
    <property type="entry name" value="NAD(P)-bd_dom_sf"/>
</dbReference>
<dbReference type="Pfam" id="PF13561">
    <property type="entry name" value="adh_short_C2"/>
    <property type="match status" value="1"/>
</dbReference>
<dbReference type="InterPro" id="IPR036409">
    <property type="entry name" value="Aldolase_II/adducin_N_sf"/>
</dbReference>
<name>A0A7S7LVI2_9BACT</name>
<dbReference type="EMBL" id="CP054492">
    <property type="protein sequence ID" value="QOY52277.1"/>
    <property type="molecule type" value="Genomic_DNA"/>
</dbReference>
<evidence type="ECO:0000313" key="5">
    <source>
        <dbReference type="Proteomes" id="UP000593994"/>
    </source>
</evidence>
<protein>
    <submittedName>
        <fullName evidence="4">Bifunctional aldolase/short-chain dehydrogenase</fullName>
    </submittedName>
</protein>
<dbReference type="FunFam" id="3.40.50.720:FF:000084">
    <property type="entry name" value="Short-chain dehydrogenase reductase"/>
    <property type="match status" value="1"/>
</dbReference>
<evidence type="ECO:0000259" key="3">
    <source>
        <dbReference type="SMART" id="SM01007"/>
    </source>
</evidence>
<dbReference type="Proteomes" id="UP000593994">
    <property type="component" value="Chromosome"/>
</dbReference>
<gene>
    <name evidence="4" type="ORF">HUE88_00835</name>
</gene>
<dbReference type="SUPFAM" id="SSF51735">
    <property type="entry name" value="NAD(P)-binding Rossmann-fold domains"/>
    <property type="match status" value="1"/>
</dbReference>
<sequence length="653" mass="71308">MKSLYNDKEATNYKTDLDLRVYTSRLLGRDSSLVLHGGGNTSVKSTAINLFGESEDILYVKGSGWDLATIEAEGFAPVKMDMLLKMAELKELNDTDMVKYQRVAMTNPHAPNPSVEAILHAIIPFKFVDHTHTDAVVTITNTEGGEDKIKELYGDKVLIIPYIMPGFVLAKLIYDMTRDVNWSELEGMVLMNHGLFTFNDDAKKSYEKTIELVDKAEKYLADKGATLHVEKEELHVELLELAKIRREVSKIKGKATISILNDSNEAINFSKQNIEKIATQGPLTPDHVIRTKRIPAILGVDFEVELENYVQDYKQYFGDNKKDETLLNPAPNFAILKDRGALSFGANAKEANIIKDINEHTFEAILKAEKLGGYKALSAANIFEVEYWSLEQAKLKGGGSAPEFSGQVALVTGAASGIGLAIAKMLNARGAAVVALDINPDIETIFSKSDAIGVKCDLTCSDDIQNAVSRAVKSFGGIDIVVSNAGIFTPSENLDMLSDENWQRSMDINLTSHQKLIKYTAPFLKLGVNASIVMVASKNFPAPGKGAAAYSVAKAGQTQLARIAALELGEFGVRVNTLHPHAVFDTAIWTDDVLANRAKAYGMSVEEYKTNNILKTEIKSENVAELVCAMAGKPFAKTTGSQVAIDGGSDRII</sequence>
<reference evidence="4 5" key="1">
    <citation type="submission" date="2020-05" db="EMBL/GenBank/DDBJ databases">
        <title>Sulfurimonas marisnigri, sp. nov., and Sulfurimonas baltica, sp. nov., manganese oxide reducing chemolithoautotrophs of the class Epsilonproteobacteria isolated from the pelagic redoxclines of the Black and Baltic Seas and emended description of the genus Sulfurimonas.</title>
        <authorList>
            <person name="Henkel J.V."/>
            <person name="Laudan C."/>
            <person name="Werner J."/>
            <person name="Neu T."/>
            <person name="Plewe S."/>
            <person name="Sproer C."/>
            <person name="Bunk B."/>
            <person name="Schulz-Vogt H.N."/>
        </authorList>
    </citation>
    <scope>NUCLEOTIDE SEQUENCE [LARGE SCALE GENOMIC DNA]</scope>
    <source>
        <strain evidence="4 5">GD2</strain>
    </source>
</reference>
<dbReference type="InterPro" id="IPR001303">
    <property type="entry name" value="Aldolase_II/adducin_N"/>
</dbReference>
<dbReference type="Pfam" id="PF00596">
    <property type="entry name" value="Aldolase_II"/>
    <property type="match status" value="1"/>
</dbReference>
<dbReference type="PANTHER" id="PTHR24321:SF14">
    <property type="entry name" value="SHORT-CHAIN TYPE DEHYDROGENASE_REDUCTASE BLR2146-RELATED"/>
    <property type="match status" value="1"/>
</dbReference>
<dbReference type="InterPro" id="IPR002347">
    <property type="entry name" value="SDR_fam"/>
</dbReference>
<organism evidence="4 5">
    <name type="scientific">Candidatus Sulfurimonas baltica</name>
    <dbReference type="NCBI Taxonomy" id="2740404"/>
    <lineage>
        <taxon>Bacteria</taxon>
        <taxon>Pseudomonadati</taxon>
        <taxon>Campylobacterota</taxon>
        <taxon>Epsilonproteobacteria</taxon>
        <taxon>Campylobacterales</taxon>
        <taxon>Sulfurimonadaceae</taxon>
        <taxon>Sulfurimonas</taxon>
    </lineage>
</organism>
<dbReference type="Gene3D" id="3.40.225.10">
    <property type="entry name" value="Class II aldolase/adducin N-terminal domain"/>
    <property type="match status" value="1"/>
</dbReference>
<dbReference type="PANTHER" id="PTHR24321">
    <property type="entry name" value="DEHYDROGENASES, SHORT CHAIN"/>
    <property type="match status" value="1"/>
</dbReference>
<dbReference type="NCBIfam" id="NF006196">
    <property type="entry name" value="PRK08324.2-4"/>
    <property type="match status" value="1"/>
</dbReference>
<dbReference type="SUPFAM" id="SSF53639">
    <property type="entry name" value="AraD/HMP-PK domain-like"/>
    <property type="match status" value="1"/>
</dbReference>
<dbReference type="AlphaFoldDB" id="A0A7S7LVI2"/>
<dbReference type="KEGG" id="sbal:HUE88_00835"/>
<dbReference type="CDD" id="cd08943">
    <property type="entry name" value="R1PA_ADH_SDR_c"/>
    <property type="match status" value="1"/>
</dbReference>
<dbReference type="PRINTS" id="PR00081">
    <property type="entry name" value="GDHRDH"/>
</dbReference>
<evidence type="ECO:0000313" key="4">
    <source>
        <dbReference type="EMBL" id="QOY52277.1"/>
    </source>
</evidence>
<comment type="similarity">
    <text evidence="1">Belongs to the short-chain dehydrogenases/reductases (SDR) family.</text>
</comment>
<dbReference type="RefSeq" id="WP_194370163.1">
    <property type="nucleotide sequence ID" value="NZ_CP054492.1"/>
</dbReference>